<dbReference type="Gene3D" id="3.90.950.20">
    <property type="entry name" value="CinA-like"/>
    <property type="match status" value="1"/>
</dbReference>
<organism evidence="2 3">
    <name type="scientific">Oceanibaculum indicum</name>
    <dbReference type="NCBI Taxonomy" id="526216"/>
    <lineage>
        <taxon>Bacteria</taxon>
        <taxon>Pseudomonadati</taxon>
        <taxon>Pseudomonadota</taxon>
        <taxon>Alphaproteobacteria</taxon>
        <taxon>Rhodospirillales</taxon>
        <taxon>Oceanibaculaceae</taxon>
        <taxon>Oceanibaculum</taxon>
    </lineage>
</organism>
<dbReference type="AlphaFoldDB" id="A0A420WQP6"/>
<dbReference type="EMBL" id="RBIG01000001">
    <property type="protein sequence ID" value="RKQ73186.1"/>
    <property type="molecule type" value="Genomic_DNA"/>
</dbReference>
<evidence type="ECO:0000259" key="1">
    <source>
        <dbReference type="Pfam" id="PF02464"/>
    </source>
</evidence>
<evidence type="ECO:0000313" key="2">
    <source>
        <dbReference type="EMBL" id="RKQ73186.1"/>
    </source>
</evidence>
<sequence>MIPADLQAQAAALLEHCKQAGLMLATAESCTGGLIAGTLTEIAGSSAVVDRGFVTYSNQAKAEMLGVDPALIATHGAVSEAVARAMAEGALARSRADIAVAVTGVAGPGGGTATKPVGLVHFALARKGRETVAYHEVFPGDRSAVRRATVEKALTMIDAAI</sequence>
<evidence type="ECO:0000313" key="3">
    <source>
        <dbReference type="Proteomes" id="UP000277424"/>
    </source>
</evidence>
<comment type="caution">
    <text evidence="2">The sequence shown here is derived from an EMBL/GenBank/DDBJ whole genome shotgun (WGS) entry which is preliminary data.</text>
</comment>
<reference evidence="2 3" key="1">
    <citation type="submission" date="2018-10" db="EMBL/GenBank/DDBJ databases">
        <title>Comparative analysis of microorganisms from saline springs in Andes Mountain Range, Colombia.</title>
        <authorList>
            <person name="Rubin E."/>
        </authorList>
    </citation>
    <scope>NUCLEOTIDE SEQUENCE [LARGE SCALE GENOMIC DNA]</scope>
    <source>
        <strain evidence="2 3">USBA 36</strain>
    </source>
</reference>
<dbReference type="RefSeq" id="WP_121219178.1">
    <property type="nucleotide sequence ID" value="NZ_RBIG01000001.1"/>
</dbReference>
<dbReference type="SUPFAM" id="SSF142433">
    <property type="entry name" value="CinA-like"/>
    <property type="match status" value="1"/>
</dbReference>
<accession>A0A420WQP6</accession>
<name>A0A420WQP6_9PROT</name>
<dbReference type="Proteomes" id="UP000277424">
    <property type="component" value="Unassembled WGS sequence"/>
</dbReference>
<proteinExistence type="predicted"/>
<dbReference type="NCBIfam" id="TIGR00199">
    <property type="entry name" value="PncC_domain"/>
    <property type="match status" value="1"/>
</dbReference>
<feature type="domain" description="CinA C-terminal" evidence="1">
    <location>
        <begin position="10"/>
        <end position="159"/>
    </location>
</feature>
<dbReference type="InterPro" id="IPR036653">
    <property type="entry name" value="CinA-like_C"/>
</dbReference>
<dbReference type="OrthoDB" id="9801454at2"/>
<protein>
    <submittedName>
        <fullName evidence="2">Nicotinamide-nucleotide amidase</fullName>
    </submittedName>
</protein>
<dbReference type="Pfam" id="PF02464">
    <property type="entry name" value="CinA"/>
    <property type="match status" value="1"/>
</dbReference>
<gene>
    <name evidence="2" type="ORF">BCL74_0965</name>
</gene>
<dbReference type="InterPro" id="IPR008136">
    <property type="entry name" value="CinA_C"/>
</dbReference>